<feature type="binding site" evidence="16">
    <location>
        <position position="232"/>
    </location>
    <ligand>
        <name>Zn(2+)</name>
        <dbReference type="ChEBI" id="CHEBI:29105"/>
        <label>2</label>
        <note>catalytic</note>
    </ligand>
</feature>
<feature type="binding site" evidence="17">
    <location>
        <position position="344"/>
    </location>
    <ligand>
        <name>Ca(2+)</name>
        <dbReference type="ChEBI" id="CHEBI:29108"/>
        <label>5</label>
    </ligand>
</feature>
<feature type="binding site" evidence="17">
    <location>
        <position position="187"/>
    </location>
    <ligand>
        <name>Zn(2+)</name>
        <dbReference type="ChEBI" id="CHEBI:29105"/>
        <label>1</label>
    </ligand>
</feature>
<feature type="binding site" evidence="16">
    <location>
        <position position="222"/>
    </location>
    <ligand>
        <name>Zn(2+)</name>
        <dbReference type="ChEBI" id="CHEBI:29105"/>
        <label>2</label>
        <note>catalytic</note>
    </ligand>
</feature>
<dbReference type="InterPro" id="IPR002477">
    <property type="entry name" value="Peptidoglycan-bd-like"/>
</dbReference>
<keyword evidence="7 22" id="KW-0732">Signal</keyword>
<evidence type="ECO:0000313" key="24">
    <source>
        <dbReference type="Proteomes" id="UP000515145"/>
    </source>
</evidence>
<feature type="domain" description="Peptidase metallopeptidase" evidence="23">
    <location>
        <begin position="109"/>
        <end position="268"/>
    </location>
</feature>
<dbReference type="OrthoDB" id="406838at2759"/>
<feature type="binding site" evidence="17">
    <location>
        <position position="172"/>
    </location>
    <ligand>
        <name>Zn(2+)</name>
        <dbReference type="ChEBI" id="CHEBI:29105"/>
        <label>1</label>
    </ligand>
</feature>
<dbReference type="GO" id="GO:0030574">
    <property type="term" value="P:collagen catabolic process"/>
    <property type="evidence" value="ECO:0007669"/>
    <property type="project" value="TreeGrafter"/>
</dbReference>
<feature type="binding site" evidence="17">
    <location>
        <position position="200"/>
    </location>
    <ligand>
        <name>Zn(2+)</name>
        <dbReference type="ChEBI" id="CHEBI:29105"/>
        <label>1</label>
    </ligand>
</feature>
<evidence type="ECO:0000256" key="17">
    <source>
        <dbReference type="PIRSR" id="PIRSR621190-2"/>
    </source>
</evidence>
<feature type="binding site" evidence="17">
    <location>
        <position position="174"/>
    </location>
    <ligand>
        <name>Zn(2+)</name>
        <dbReference type="ChEBI" id="CHEBI:29105"/>
        <label>1</label>
    </ligand>
</feature>
<dbReference type="PROSITE" id="PS51642">
    <property type="entry name" value="HEMOPEXIN_2"/>
    <property type="match status" value="2"/>
</dbReference>
<protein>
    <submittedName>
        <fullName evidence="25">Matrix metallopeptidase 30</fullName>
    </submittedName>
</protein>
<dbReference type="Gene3D" id="2.110.10.10">
    <property type="entry name" value="Hemopexin-like domain"/>
    <property type="match status" value="1"/>
</dbReference>
<dbReference type="GeneID" id="114445725"/>
<dbReference type="SMART" id="SM00120">
    <property type="entry name" value="HX"/>
    <property type="match status" value="4"/>
</dbReference>
<feature type="chain" id="PRO_5028219845" evidence="22">
    <location>
        <begin position="22"/>
        <end position="478"/>
    </location>
</feature>
<feature type="binding site" evidence="16">
    <location>
        <position position="226"/>
    </location>
    <ligand>
        <name>Zn(2+)</name>
        <dbReference type="ChEBI" id="CHEBI:29105"/>
        <label>2</label>
        <note>catalytic</note>
    </ligand>
</feature>
<evidence type="ECO:0000256" key="22">
    <source>
        <dbReference type="SAM" id="SignalP"/>
    </source>
</evidence>
<dbReference type="InParanoid" id="A0A6P7JIS6"/>
<evidence type="ECO:0000256" key="5">
    <source>
        <dbReference type="ARBA" id="ARBA00022670"/>
    </source>
</evidence>
<dbReference type="CTD" id="678531"/>
<feature type="binding site" evidence="17">
    <location>
        <position position="392"/>
    </location>
    <ligand>
        <name>Ca(2+)</name>
        <dbReference type="ChEBI" id="CHEBI:29108"/>
        <label>5</label>
    </ligand>
</feature>
<dbReference type="GO" id="GO:0006508">
    <property type="term" value="P:proteolysis"/>
    <property type="evidence" value="ECO:0007669"/>
    <property type="project" value="UniProtKB-KW"/>
</dbReference>
<feature type="binding site" evidence="17">
    <location>
        <position position="202"/>
    </location>
    <ligand>
        <name>Ca(2+)</name>
        <dbReference type="ChEBI" id="CHEBI:29108"/>
        <label>3</label>
    </ligand>
</feature>
<feature type="modified residue" description="Phosphotyrosine; by PKDCC" evidence="19">
    <location>
        <position position="373"/>
    </location>
</feature>
<evidence type="ECO:0000256" key="20">
    <source>
        <dbReference type="PIRSR" id="PIRSR621190-5"/>
    </source>
</evidence>
<accession>A0A6P7JIS6</accession>
<dbReference type="SUPFAM" id="SSF50923">
    <property type="entry name" value="Hemopexin-like domain"/>
    <property type="match status" value="1"/>
</dbReference>
<comment type="cofactor">
    <cofactor evidence="17">
        <name>Ca(2+)</name>
        <dbReference type="ChEBI" id="CHEBI:29108"/>
    </cofactor>
    <text evidence="17">Can bind about 5 Ca(2+) ions per subunit.</text>
</comment>
<dbReference type="FunFam" id="3.40.390.10:FF:000007">
    <property type="entry name" value="Collagenase 3"/>
    <property type="match status" value="1"/>
</dbReference>
<evidence type="ECO:0000256" key="4">
    <source>
        <dbReference type="ARBA" id="ARBA00022530"/>
    </source>
</evidence>
<keyword evidence="9" id="KW-0378">Hydrolase</keyword>
<dbReference type="InterPro" id="IPR006026">
    <property type="entry name" value="Peptidase_Metallo"/>
</dbReference>
<dbReference type="Proteomes" id="UP000515145">
    <property type="component" value="Chromosome 14"/>
</dbReference>
<sequence>MEGALAAKTLIVVVFAALCGAVPTTAPSQEDISKAQDYLSKFFSDVGVSAPNSATVFRSSLESFEDTLKKMQEFFHLEVTGKLDSNTLEVMSRPRCGVTDVVRYSHFDGTPKWDKPVLTYRITDYTAGLSQSEVDTTLAKALKLYSDVIPLDFKQSDSSAADIMIMFRAREHGDFSPFDGKNGVLAHAYSPGEGHGGDTHFDEDETWTLDSTGSNLFLVAAHEFGHALGLAHSQVQSALMHPTYVYVNTEGYKLPDDDRKGIQAIYGVRQTSNQPNPNPTPRPMPESAPDRCDRNLNFDAITSIHRRLYFFKDSYVWRRGSFWSGIRVNKIQSVWSGINKVDAAYENKKDNIAIFFEGDHYWGIRGKTVLPGYPKPLSAFGFPSSVAKVDAAVHVSFTGRTLLFVGRRFWSYNERWGRMDRGYPKYISREFPGIGHEVDAVFENRGYLYFSYGSTQKEYHYQRRRAVRTLSNYEWMAC</sequence>
<dbReference type="InterPro" id="IPR024079">
    <property type="entry name" value="MetalloPept_cat_dom_sf"/>
</dbReference>
<dbReference type="SMART" id="SM00235">
    <property type="entry name" value="ZnMc"/>
    <property type="match status" value="1"/>
</dbReference>
<keyword evidence="3" id="KW-0964">Secreted</keyword>
<reference evidence="25" key="1">
    <citation type="submission" date="2025-08" db="UniProtKB">
        <authorList>
            <consortium name="RefSeq"/>
        </authorList>
    </citation>
    <scope>IDENTIFICATION</scope>
</reference>
<evidence type="ECO:0000259" key="23">
    <source>
        <dbReference type="SMART" id="SM00235"/>
    </source>
</evidence>
<dbReference type="Pfam" id="PF00413">
    <property type="entry name" value="Peptidase_M10"/>
    <property type="match status" value="1"/>
</dbReference>
<evidence type="ECO:0000256" key="16">
    <source>
        <dbReference type="PIRSR" id="PIRSR001191-2"/>
    </source>
</evidence>
<evidence type="ECO:0000256" key="21">
    <source>
        <dbReference type="PROSITE-ProRule" id="PRU01011"/>
    </source>
</evidence>
<feature type="binding site" evidence="17">
    <location>
        <position position="179"/>
    </location>
    <ligand>
        <name>Ca(2+)</name>
        <dbReference type="ChEBI" id="CHEBI:29108"/>
        <label>3</label>
    </ligand>
</feature>
<dbReference type="InterPro" id="IPR036365">
    <property type="entry name" value="PGBD-like_sf"/>
</dbReference>
<organism evidence="24 25">
    <name type="scientific">Parambassis ranga</name>
    <name type="common">Indian glassy fish</name>
    <dbReference type="NCBI Taxonomy" id="210632"/>
    <lineage>
        <taxon>Eukaryota</taxon>
        <taxon>Metazoa</taxon>
        <taxon>Chordata</taxon>
        <taxon>Craniata</taxon>
        <taxon>Vertebrata</taxon>
        <taxon>Euteleostomi</taxon>
        <taxon>Actinopterygii</taxon>
        <taxon>Neopterygii</taxon>
        <taxon>Teleostei</taxon>
        <taxon>Neoteleostei</taxon>
        <taxon>Acanthomorphata</taxon>
        <taxon>Ovalentaria</taxon>
        <taxon>Ambassidae</taxon>
        <taxon>Parambassis</taxon>
    </lineage>
</organism>
<dbReference type="Pfam" id="PF01471">
    <property type="entry name" value="PG_binding_1"/>
    <property type="match status" value="1"/>
</dbReference>
<feature type="binding site" evidence="17">
    <location>
        <position position="299"/>
    </location>
    <ligand>
        <name>Ca(2+)</name>
        <dbReference type="ChEBI" id="CHEBI:29108"/>
        <label>4</label>
    </ligand>
</feature>
<dbReference type="GO" id="GO:0004222">
    <property type="term" value="F:metalloendopeptidase activity"/>
    <property type="evidence" value="ECO:0007669"/>
    <property type="project" value="InterPro"/>
</dbReference>
<dbReference type="InterPro" id="IPR021190">
    <property type="entry name" value="Pept_M10A"/>
</dbReference>
<gene>
    <name evidence="25" type="primary">mmp30</name>
</gene>
<feature type="repeat" description="Hemopexin" evidence="21">
    <location>
        <begin position="386"/>
        <end position="434"/>
    </location>
</feature>
<evidence type="ECO:0000256" key="10">
    <source>
        <dbReference type="ARBA" id="ARBA00022833"/>
    </source>
</evidence>
<feature type="binding site" evidence="17">
    <location>
        <position position="441"/>
    </location>
    <ligand>
        <name>Ca(2+)</name>
        <dbReference type="ChEBI" id="CHEBI:29108"/>
        <label>5</label>
    </ligand>
</feature>
<keyword evidence="5" id="KW-0645">Protease</keyword>
<keyword evidence="11 17" id="KW-0106">Calcium</keyword>
<feature type="repeat" description="Hemopexin" evidence="21">
    <location>
        <begin position="338"/>
        <end position="384"/>
    </location>
</feature>
<keyword evidence="4" id="KW-0272">Extracellular matrix</keyword>
<dbReference type="Pfam" id="PF00045">
    <property type="entry name" value="Hemopexin"/>
    <property type="match status" value="2"/>
</dbReference>
<feature type="binding site" evidence="17">
    <location>
        <position position="205"/>
    </location>
    <ligand>
        <name>Ca(2+)</name>
        <dbReference type="ChEBI" id="CHEBI:29108"/>
        <label>1</label>
    </ligand>
</feature>
<evidence type="ECO:0000256" key="13">
    <source>
        <dbReference type="ARBA" id="ARBA00023145"/>
    </source>
</evidence>
<feature type="short sequence motif" description="Cysteine switch" evidence="20">
    <location>
        <begin position="94"/>
        <end position="101"/>
    </location>
</feature>
<feature type="binding site" evidence="17">
    <location>
        <position position="205"/>
    </location>
    <ligand>
        <name>Ca(2+)</name>
        <dbReference type="ChEBI" id="CHEBI:29108"/>
        <label>3</label>
    </ligand>
</feature>
<evidence type="ECO:0000256" key="12">
    <source>
        <dbReference type="ARBA" id="ARBA00023049"/>
    </source>
</evidence>
<evidence type="ECO:0000256" key="8">
    <source>
        <dbReference type="ARBA" id="ARBA00022737"/>
    </source>
</evidence>
<comment type="subcellular location">
    <subcellularLocation>
        <location evidence="1">Secreted</location>
        <location evidence="1">Extracellular space</location>
        <location evidence="1">Extracellular matrix</location>
    </subcellularLocation>
</comment>
<evidence type="ECO:0000256" key="3">
    <source>
        <dbReference type="ARBA" id="ARBA00022525"/>
    </source>
</evidence>
<evidence type="ECO:0000256" key="7">
    <source>
        <dbReference type="ARBA" id="ARBA00022729"/>
    </source>
</evidence>
<comment type="similarity">
    <text evidence="2">Belongs to the peptidase M10A family.</text>
</comment>
<proteinExistence type="inferred from homology"/>
<keyword evidence="13" id="KW-0865">Zymogen</keyword>
<dbReference type="CDD" id="cd00094">
    <property type="entry name" value="HX"/>
    <property type="match status" value="1"/>
</dbReference>
<dbReference type="GO" id="GO:0030198">
    <property type="term" value="P:extracellular matrix organization"/>
    <property type="evidence" value="ECO:0007669"/>
    <property type="project" value="TreeGrafter"/>
</dbReference>
<dbReference type="PIRSF" id="PIRSF001191">
    <property type="entry name" value="Peptidase_M10A_matrix"/>
    <property type="match status" value="1"/>
</dbReference>
<feature type="binding site" evidence="17">
    <location>
        <position position="240"/>
    </location>
    <ligand>
        <name>Zn(2+)</name>
        <dbReference type="ChEBI" id="CHEBI:29105"/>
        <label>2</label>
        <note>catalytic</note>
    </ligand>
</feature>
<dbReference type="AlphaFoldDB" id="A0A6P7JIS6"/>
<feature type="binding site" evidence="17">
    <location>
        <position position="196"/>
    </location>
    <ligand>
        <name>Ca(2+)</name>
        <dbReference type="ChEBI" id="CHEBI:29108"/>
        <label>2</label>
    </ligand>
</feature>
<dbReference type="InterPro" id="IPR033739">
    <property type="entry name" value="M10A_MMP"/>
</dbReference>
<keyword evidence="8" id="KW-0677">Repeat</keyword>
<dbReference type="Gene3D" id="3.40.390.10">
    <property type="entry name" value="Collagenase (Catalytic Domain)"/>
    <property type="match status" value="1"/>
</dbReference>
<name>A0A6P7JIS6_9TELE</name>
<feature type="binding site" evidence="17">
    <location>
        <position position="301"/>
    </location>
    <ligand>
        <name>Ca(2+)</name>
        <dbReference type="ChEBI" id="CHEBI:29108"/>
        <label>5</label>
    </ligand>
</feature>
<feature type="binding site" evidence="17">
    <location>
        <position position="198"/>
    </location>
    <ligand>
        <name>Ca(2+)</name>
        <dbReference type="ChEBI" id="CHEBI:29108"/>
        <label>2</label>
    </ligand>
</feature>
<dbReference type="InterPro" id="IPR000585">
    <property type="entry name" value="Hemopexin-like_dom"/>
</dbReference>
<keyword evidence="10 16" id="KW-0862">Zinc</keyword>
<evidence type="ECO:0000256" key="9">
    <source>
        <dbReference type="ARBA" id="ARBA00022801"/>
    </source>
</evidence>
<keyword evidence="12" id="KW-0482">Metalloprotease</keyword>
<evidence type="ECO:0000313" key="25">
    <source>
        <dbReference type="RefSeq" id="XP_028276683.1"/>
    </source>
</evidence>
<evidence type="ECO:0000256" key="1">
    <source>
        <dbReference type="ARBA" id="ARBA00004498"/>
    </source>
</evidence>
<keyword evidence="24" id="KW-1185">Reference proteome</keyword>
<keyword evidence="6 16" id="KW-0479">Metal-binding</keyword>
<feature type="binding site" evidence="17">
    <location>
        <position position="162"/>
    </location>
    <ligand>
        <name>Ca(2+)</name>
        <dbReference type="ChEBI" id="CHEBI:29108"/>
        <label>2</label>
    </ligand>
</feature>
<feature type="disulfide bond" evidence="18">
    <location>
        <begin position="292"/>
        <end position="478"/>
    </location>
</feature>
<evidence type="ECO:0000256" key="11">
    <source>
        <dbReference type="ARBA" id="ARBA00022837"/>
    </source>
</evidence>
<dbReference type="InterPro" id="IPR018487">
    <property type="entry name" value="Hemopexin-like_repeat"/>
</dbReference>
<evidence type="ECO:0000256" key="2">
    <source>
        <dbReference type="ARBA" id="ARBA00010370"/>
    </source>
</evidence>
<dbReference type="CDD" id="cd04278">
    <property type="entry name" value="ZnMc_MMP"/>
    <property type="match status" value="1"/>
</dbReference>
<feature type="binding site" description="in inhibited form" evidence="17">
    <location>
        <position position="96"/>
    </location>
    <ligand>
        <name>Zn(2+)</name>
        <dbReference type="ChEBI" id="CHEBI:29105"/>
        <label>2</label>
        <note>catalytic</note>
    </ligand>
</feature>
<dbReference type="SUPFAM" id="SSF47090">
    <property type="entry name" value="PGBD-like"/>
    <property type="match status" value="1"/>
</dbReference>
<feature type="binding site" evidence="17">
    <location>
        <position position="439"/>
    </location>
    <ligand>
        <name>Ca(2+)</name>
        <dbReference type="ChEBI" id="CHEBI:29108"/>
        <label>4</label>
    </ligand>
</feature>
<dbReference type="PANTHER" id="PTHR10201:SF316">
    <property type="entry name" value="STROMELYSIN-2 PRECURSOR"/>
    <property type="match status" value="1"/>
</dbReference>
<dbReference type="GO" id="GO:0031012">
    <property type="term" value="C:extracellular matrix"/>
    <property type="evidence" value="ECO:0007669"/>
    <property type="project" value="InterPro"/>
</dbReference>
<dbReference type="InterPro" id="IPR036375">
    <property type="entry name" value="Hemopexin-like_dom_sf"/>
</dbReference>
<evidence type="ECO:0000256" key="19">
    <source>
        <dbReference type="PIRSR" id="PIRSR621190-4"/>
    </source>
</evidence>
<dbReference type="GO" id="GO:0008270">
    <property type="term" value="F:zinc ion binding"/>
    <property type="evidence" value="ECO:0007669"/>
    <property type="project" value="InterPro"/>
</dbReference>
<dbReference type="SUPFAM" id="SSF55486">
    <property type="entry name" value="Metalloproteases ('zincins'), catalytic domain"/>
    <property type="match status" value="1"/>
</dbReference>
<evidence type="ECO:0000256" key="14">
    <source>
        <dbReference type="ARBA" id="ARBA00023157"/>
    </source>
</evidence>
<keyword evidence="14 18" id="KW-1015">Disulfide bond</keyword>
<evidence type="ECO:0000256" key="15">
    <source>
        <dbReference type="PIRSR" id="PIRSR001191-1"/>
    </source>
</evidence>
<comment type="cofactor">
    <cofactor evidence="17">
        <name>Zn(2+)</name>
        <dbReference type="ChEBI" id="CHEBI:29105"/>
    </cofactor>
    <text evidence="17">Binds 2 Zn(2+) ions per subunit.</text>
</comment>
<dbReference type="FunFam" id="2.110.10.10:FF:000002">
    <property type="entry name" value="Matrix metallopeptidase 3"/>
    <property type="match status" value="1"/>
</dbReference>
<dbReference type="RefSeq" id="XP_028276683.1">
    <property type="nucleotide sequence ID" value="XM_028420882.1"/>
</dbReference>
<evidence type="ECO:0000256" key="18">
    <source>
        <dbReference type="PIRSR" id="PIRSR621190-3"/>
    </source>
</evidence>
<feature type="binding site" evidence="17">
    <location>
        <position position="180"/>
    </location>
    <ligand>
        <name>Ca(2+)</name>
        <dbReference type="ChEBI" id="CHEBI:29108"/>
        <label>3</label>
    </ligand>
</feature>
<evidence type="ECO:0000256" key="6">
    <source>
        <dbReference type="ARBA" id="ARBA00022723"/>
    </source>
</evidence>
<feature type="signal peptide" evidence="22">
    <location>
        <begin position="1"/>
        <end position="21"/>
    </location>
</feature>
<dbReference type="InterPro" id="IPR001818">
    <property type="entry name" value="Pept_M10_metallopeptidase"/>
</dbReference>
<feature type="active site" evidence="15">
    <location>
        <position position="223"/>
    </location>
</feature>
<dbReference type="PANTHER" id="PTHR10201">
    <property type="entry name" value="MATRIX METALLOPROTEINASE"/>
    <property type="match status" value="1"/>
</dbReference>
<dbReference type="PRINTS" id="PR00138">
    <property type="entry name" value="MATRIXIN"/>
</dbReference>
<feature type="binding site" evidence="17">
    <location>
        <position position="342"/>
    </location>
    <ligand>
        <name>Ca(2+)</name>
        <dbReference type="ChEBI" id="CHEBI:29108"/>
        <label>4</label>
    </ligand>
</feature>